<dbReference type="GO" id="GO:0008236">
    <property type="term" value="F:serine-type peptidase activity"/>
    <property type="evidence" value="ECO:0007669"/>
    <property type="project" value="InterPro"/>
</dbReference>
<feature type="domain" description="Peptidase S9 prolyl oligopeptidase catalytic" evidence="2">
    <location>
        <begin position="212"/>
        <end position="282"/>
    </location>
</feature>
<dbReference type="GO" id="GO:0006508">
    <property type="term" value="P:proteolysis"/>
    <property type="evidence" value="ECO:0007669"/>
    <property type="project" value="InterPro"/>
</dbReference>
<dbReference type="AlphaFoldDB" id="A0A517V8B3"/>
<evidence type="ECO:0000313" key="3">
    <source>
        <dbReference type="EMBL" id="QDT89246.1"/>
    </source>
</evidence>
<dbReference type="Gene3D" id="3.40.50.1820">
    <property type="entry name" value="alpha/beta hydrolase"/>
    <property type="match status" value="1"/>
</dbReference>
<keyword evidence="3" id="KW-0378">Hydrolase</keyword>
<gene>
    <name evidence="3" type="ORF">Pan161_08740</name>
</gene>
<dbReference type="PANTHER" id="PTHR22946:SF0">
    <property type="entry name" value="DIENELACTONE HYDROLASE DOMAIN-CONTAINING PROTEIN"/>
    <property type="match status" value="1"/>
</dbReference>
<feature type="chain" id="PRO_5022225117" evidence="1">
    <location>
        <begin position="24"/>
        <end position="387"/>
    </location>
</feature>
<organism evidence="3 4">
    <name type="scientific">Gimesia algae</name>
    <dbReference type="NCBI Taxonomy" id="2527971"/>
    <lineage>
        <taxon>Bacteria</taxon>
        <taxon>Pseudomonadati</taxon>
        <taxon>Planctomycetota</taxon>
        <taxon>Planctomycetia</taxon>
        <taxon>Planctomycetales</taxon>
        <taxon>Planctomycetaceae</taxon>
        <taxon>Gimesia</taxon>
    </lineage>
</organism>
<dbReference type="PANTHER" id="PTHR22946">
    <property type="entry name" value="DIENELACTONE HYDROLASE DOMAIN-CONTAINING PROTEIN-RELATED"/>
    <property type="match status" value="1"/>
</dbReference>
<evidence type="ECO:0000259" key="2">
    <source>
        <dbReference type="Pfam" id="PF00326"/>
    </source>
</evidence>
<dbReference type="KEGG" id="gax:Pan161_08740"/>
<dbReference type="InterPro" id="IPR001375">
    <property type="entry name" value="Peptidase_S9_cat"/>
</dbReference>
<accession>A0A517V8B3</accession>
<proteinExistence type="predicted"/>
<dbReference type="EMBL" id="CP036343">
    <property type="protein sequence ID" value="QDT89246.1"/>
    <property type="molecule type" value="Genomic_DNA"/>
</dbReference>
<dbReference type="InterPro" id="IPR029058">
    <property type="entry name" value="AB_hydrolase_fold"/>
</dbReference>
<evidence type="ECO:0000256" key="1">
    <source>
        <dbReference type="SAM" id="SignalP"/>
    </source>
</evidence>
<name>A0A517V8B3_9PLAN</name>
<dbReference type="InterPro" id="IPR050261">
    <property type="entry name" value="FrsA_esterase"/>
</dbReference>
<keyword evidence="4" id="KW-1185">Reference proteome</keyword>
<sequence length="387" mass="44102" precursor="true">MKPVTYCGIVCMIFLATAPCSKAGEKSKSPDSENAQQLWKQIAPFFEPAAEFKGDLGNYESPLKFYDGRPVRTPEDWQARRQEILKTWHQKMGAWPPVNERPQVEYLKQKERGDITQYTVRFDIAPGHPNTGYLLIPKGAKPDHSTPAVLVVYYEPETGVGLKGENRDFALQLAKRGFVTFSVGHDYSLYYPNREHAEIQPLSALAYGAANAFHVLANRNEVDPDRIGIVGHSYGGKWAMFASCLYDKFACAAWSDGGIVFDETRPSVNYWEPWYLGYAGPDFRKRGLPTKENPRTGLYKDLIKEGHDLHELHALMAPRPFLVSGGAEDRPKQWRALNHTIAVNRFLGYENRVAMTNRKDHAPNPQSNEQMYQFFEYWLKHNPIKSN</sequence>
<dbReference type="Proteomes" id="UP000316855">
    <property type="component" value="Chromosome"/>
</dbReference>
<dbReference type="SUPFAM" id="SSF53474">
    <property type="entry name" value="alpha/beta-Hydrolases"/>
    <property type="match status" value="1"/>
</dbReference>
<protein>
    <submittedName>
        <fullName evidence="3">Alpha/beta hydrolase family protein</fullName>
    </submittedName>
</protein>
<feature type="signal peptide" evidence="1">
    <location>
        <begin position="1"/>
        <end position="23"/>
    </location>
</feature>
<dbReference type="Pfam" id="PF00326">
    <property type="entry name" value="Peptidase_S9"/>
    <property type="match status" value="1"/>
</dbReference>
<keyword evidence="1" id="KW-0732">Signal</keyword>
<evidence type="ECO:0000313" key="4">
    <source>
        <dbReference type="Proteomes" id="UP000316855"/>
    </source>
</evidence>
<reference evidence="3 4" key="1">
    <citation type="submission" date="2019-02" db="EMBL/GenBank/DDBJ databases">
        <title>Deep-cultivation of Planctomycetes and their phenomic and genomic characterization uncovers novel biology.</title>
        <authorList>
            <person name="Wiegand S."/>
            <person name="Jogler M."/>
            <person name="Boedeker C."/>
            <person name="Pinto D."/>
            <person name="Vollmers J."/>
            <person name="Rivas-Marin E."/>
            <person name="Kohn T."/>
            <person name="Peeters S.H."/>
            <person name="Heuer A."/>
            <person name="Rast P."/>
            <person name="Oberbeckmann S."/>
            <person name="Bunk B."/>
            <person name="Jeske O."/>
            <person name="Meyerdierks A."/>
            <person name="Storesund J.E."/>
            <person name="Kallscheuer N."/>
            <person name="Luecker S."/>
            <person name="Lage O.M."/>
            <person name="Pohl T."/>
            <person name="Merkel B.J."/>
            <person name="Hornburger P."/>
            <person name="Mueller R.-W."/>
            <person name="Bruemmer F."/>
            <person name="Labrenz M."/>
            <person name="Spormann A.M."/>
            <person name="Op den Camp H."/>
            <person name="Overmann J."/>
            <person name="Amann R."/>
            <person name="Jetten M.S.M."/>
            <person name="Mascher T."/>
            <person name="Medema M.H."/>
            <person name="Devos D.P."/>
            <person name="Kaster A.-K."/>
            <person name="Ovreas L."/>
            <person name="Rohde M."/>
            <person name="Galperin M.Y."/>
            <person name="Jogler C."/>
        </authorList>
    </citation>
    <scope>NUCLEOTIDE SEQUENCE [LARGE SCALE GENOMIC DNA]</scope>
    <source>
        <strain evidence="3 4">Pan161</strain>
    </source>
</reference>